<accession>A0AAW0BLE9</accession>
<feature type="chain" id="PRO_5043328856" evidence="2">
    <location>
        <begin position="19"/>
        <end position="494"/>
    </location>
</feature>
<name>A0AAW0BLE9_9AGAR</name>
<protein>
    <submittedName>
        <fullName evidence="3">Uncharacterized protein</fullName>
    </submittedName>
</protein>
<evidence type="ECO:0000256" key="2">
    <source>
        <dbReference type="SAM" id="SignalP"/>
    </source>
</evidence>
<keyword evidence="4" id="KW-1185">Reference proteome</keyword>
<organism evidence="3 4">
    <name type="scientific">Paramarasmius palmivorus</name>
    <dbReference type="NCBI Taxonomy" id="297713"/>
    <lineage>
        <taxon>Eukaryota</taxon>
        <taxon>Fungi</taxon>
        <taxon>Dikarya</taxon>
        <taxon>Basidiomycota</taxon>
        <taxon>Agaricomycotina</taxon>
        <taxon>Agaricomycetes</taxon>
        <taxon>Agaricomycetidae</taxon>
        <taxon>Agaricales</taxon>
        <taxon>Marasmiineae</taxon>
        <taxon>Marasmiaceae</taxon>
        <taxon>Paramarasmius</taxon>
    </lineage>
</organism>
<comment type="caution">
    <text evidence="3">The sequence shown here is derived from an EMBL/GenBank/DDBJ whole genome shotgun (WGS) entry which is preliminary data.</text>
</comment>
<sequence>MLPTLLCKSLLGAALVRSELVPDPNWTRPNITIPRQERVRLASEALDTTAKMLDSNLILADSSSTPLSNTARLFTQLAVFDEITMQSDFKKIVQRYFDIRGDCGSGNLTMQTKLYNTVANELPASYKISPMADISFVFDCSDNLTSGFDLVLIALQNLSMDYALVETFDEMYQVTLRPDWRCMADEMEAVIKRFNSSSYRISCPDKPGDAAIEYLNGITGGGPSIFLDSKTSLSQGMNSFDEVIIRESAFQAVSALELWNVFEPTERDAGPGEFLFSLSRASQRLGSLAEIQAYLHAYISDQYNTLLDNITSADPSYNDWNKTESTHMDMWKRLSISYTLLAGIGMPEIISKTRGESEVPVGRIAGGTIGGVVIICASASFTIVVDVETNSSNLRITPFPNHKQLVTTNNAPRDWQIKDRSGLNRTGAEGDGSEALDAAPRPGSQRYPSPATFAPVQEPAPEEANRPDGERDQDSGWRPSGAHRLLPPAYEDAM</sequence>
<feature type="compositionally biased region" description="Basic and acidic residues" evidence="1">
    <location>
        <begin position="463"/>
        <end position="475"/>
    </location>
</feature>
<keyword evidence="2" id="KW-0732">Signal</keyword>
<reference evidence="3 4" key="1">
    <citation type="submission" date="2024-01" db="EMBL/GenBank/DDBJ databases">
        <title>A draft genome for a cacao thread blight-causing isolate of Paramarasmius palmivorus.</title>
        <authorList>
            <person name="Baruah I.K."/>
            <person name="Bukari Y."/>
            <person name="Amoako-Attah I."/>
            <person name="Meinhardt L.W."/>
            <person name="Bailey B.A."/>
            <person name="Cohen S.P."/>
        </authorList>
    </citation>
    <scope>NUCLEOTIDE SEQUENCE [LARGE SCALE GENOMIC DNA]</scope>
    <source>
        <strain evidence="3 4">GH-12</strain>
    </source>
</reference>
<feature type="region of interest" description="Disordered" evidence="1">
    <location>
        <begin position="410"/>
        <end position="494"/>
    </location>
</feature>
<dbReference type="AlphaFoldDB" id="A0AAW0BLE9"/>
<gene>
    <name evidence="3" type="ORF">VNI00_015202</name>
</gene>
<evidence type="ECO:0000313" key="4">
    <source>
        <dbReference type="Proteomes" id="UP001383192"/>
    </source>
</evidence>
<feature type="signal peptide" evidence="2">
    <location>
        <begin position="1"/>
        <end position="18"/>
    </location>
</feature>
<evidence type="ECO:0000313" key="3">
    <source>
        <dbReference type="EMBL" id="KAK7027457.1"/>
    </source>
</evidence>
<proteinExistence type="predicted"/>
<evidence type="ECO:0000256" key="1">
    <source>
        <dbReference type="SAM" id="MobiDB-lite"/>
    </source>
</evidence>
<dbReference type="EMBL" id="JAYKXP010000095">
    <property type="protein sequence ID" value="KAK7027457.1"/>
    <property type="molecule type" value="Genomic_DNA"/>
</dbReference>
<dbReference type="Proteomes" id="UP001383192">
    <property type="component" value="Unassembled WGS sequence"/>
</dbReference>